<feature type="domain" description="Glycosyl hydrolase family 30 TIM-barrel" evidence="6">
    <location>
        <begin position="81"/>
        <end position="420"/>
    </location>
</feature>
<dbReference type="AlphaFoldDB" id="A0A5B8VVS2"/>
<dbReference type="Gene3D" id="2.60.40.1180">
    <property type="entry name" value="Golgi alpha-mannosidase II"/>
    <property type="match status" value="1"/>
</dbReference>
<gene>
    <name evidence="8" type="ORF">FSB73_13445</name>
</gene>
<dbReference type="Gene3D" id="3.20.20.80">
    <property type="entry name" value="Glycosidases"/>
    <property type="match status" value="1"/>
</dbReference>
<dbReference type="SUPFAM" id="SSF51445">
    <property type="entry name" value="(Trans)glycosidases"/>
    <property type="match status" value="1"/>
</dbReference>
<dbReference type="PANTHER" id="PTHR11069">
    <property type="entry name" value="GLUCOSYLCERAMIDASE"/>
    <property type="match status" value="1"/>
</dbReference>
<evidence type="ECO:0000256" key="1">
    <source>
        <dbReference type="ARBA" id="ARBA00005382"/>
    </source>
</evidence>
<keyword evidence="2" id="KW-0732">Signal</keyword>
<protein>
    <submittedName>
        <fullName evidence="8">Glycosyl hydrolase</fullName>
    </submittedName>
</protein>
<dbReference type="Pfam" id="PF02055">
    <property type="entry name" value="Glyco_hydro_30"/>
    <property type="match status" value="1"/>
</dbReference>
<evidence type="ECO:0000256" key="4">
    <source>
        <dbReference type="RuleBase" id="RU361188"/>
    </source>
</evidence>
<evidence type="ECO:0000256" key="3">
    <source>
        <dbReference type="ARBA" id="ARBA00022801"/>
    </source>
</evidence>
<keyword evidence="4" id="KW-0326">Glycosidase</keyword>
<dbReference type="GO" id="GO:0006680">
    <property type="term" value="P:glucosylceramide catabolic process"/>
    <property type="evidence" value="ECO:0007669"/>
    <property type="project" value="TreeGrafter"/>
</dbReference>
<accession>A0A5B8VVS2</accession>
<evidence type="ECO:0000313" key="9">
    <source>
        <dbReference type="Proteomes" id="UP000321291"/>
    </source>
</evidence>
<evidence type="ECO:0000259" key="6">
    <source>
        <dbReference type="Pfam" id="PF02055"/>
    </source>
</evidence>
<dbReference type="GO" id="GO:0004348">
    <property type="term" value="F:glucosylceramidase activity"/>
    <property type="evidence" value="ECO:0007669"/>
    <property type="project" value="InterPro"/>
</dbReference>
<feature type="region of interest" description="Disordered" evidence="5">
    <location>
        <begin position="1"/>
        <end position="22"/>
    </location>
</feature>
<reference evidence="8 9" key="1">
    <citation type="journal article" date="2017" name="Int. J. Syst. Evol. Microbiol.">
        <title>Arachidicoccus ginsenosidivorans sp. nov., with ginsenoside-converting activity isolated from ginseng cultivating soil.</title>
        <authorList>
            <person name="Siddiqi M.Z."/>
            <person name="Aslam Z."/>
            <person name="Im W.T."/>
        </authorList>
    </citation>
    <scope>NUCLEOTIDE SEQUENCE [LARGE SCALE GENOMIC DNA]</scope>
    <source>
        <strain evidence="8 9">Gsoil 809</strain>
    </source>
</reference>
<dbReference type="InterPro" id="IPR033452">
    <property type="entry name" value="GH30_C"/>
</dbReference>
<dbReference type="InterPro" id="IPR001139">
    <property type="entry name" value="Glyco_hydro_30"/>
</dbReference>
<feature type="domain" description="Glycosyl hydrolase family 30 beta sandwich" evidence="7">
    <location>
        <begin position="423"/>
        <end position="483"/>
    </location>
</feature>
<dbReference type="Proteomes" id="UP000321291">
    <property type="component" value="Chromosome"/>
</dbReference>
<comment type="similarity">
    <text evidence="1 4">Belongs to the glycosyl hydrolase 30 family.</text>
</comment>
<dbReference type="InterPro" id="IPR013780">
    <property type="entry name" value="Glyco_hydro_b"/>
</dbReference>
<keyword evidence="9" id="KW-1185">Reference proteome</keyword>
<sequence length="485" mass="54666">MAGCQPGNPGQNFSKNSGRAQGDSLTTITYHQKQAPLQYTTAKNTALRITPTDTLRWEAKDQPLETDICVFLDPSHQFQQIIGFGGALTDASAETLAKLPENLQDSVINAYYDPNEGIGYNFGRTNIGSCDFSSASYMYVAENDTTLSSFSVAHDQKFKIPLIKRAMAKVGKDFNLFASPWTPPAWMKDNHNILHGGHLLTKYYGLWADYLIKFIQAYHKEGIDLWGISVQNEPMANQTWESCIYTAEQERDFIKNGLGPALHKNGYQDIKLIAWDHNRDLLPQRASVLLNDPEAAKYIWGLGLHWYETWSGTKPLYENVQKVQAAFPNTHLLFTEGCQEKFDYSKINDWALGERYADNILHDLNNGITAYCDWNILLDQTGGPNHVGNFCFAPIIANIPQKELHFTNAFWYIGQFSKFIHKGARRISSTTNRSDLQVSSFINPDGTLASVVFNQTDKDISFHFWLNGQWAAAKARAHSLSTVLL</sequence>
<dbReference type="OrthoDB" id="9806701at2"/>
<dbReference type="InterPro" id="IPR017853">
    <property type="entry name" value="GH"/>
</dbReference>
<dbReference type="Pfam" id="PF17189">
    <property type="entry name" value="Glyco_hydro_30C"/>
    <property type="match status" value="1"/>
</dbReference>
<evidence type="ECO:0000259" key="7">
    <source>
        <dbReference type="Pfam" id="PF17189"/>
    </source>
</evidence>
<evidence type="ECO:0000256" key="5">
    <source>
        <dbReference type="SAM" id="MobiDB-lite"/>
    </source>
</evidence>
<proteinExistence type="inferred from homology"/>
<dbReference type="PRINTS" id="PR00843">
    <property type="entry name" value="GLHYDRLASE30"/>
</dbReference>
<organism evidence="8 9">
    <name type="scientific">Arachidicoccus ginsenosidivorans</name>
    <dbReference type="NCBI Taxonomy" id="496057"/>
    <lineage>
        <taxon>Bacteria</taxon>
        <taxon>Pseudomonadati</taxon>
        <taxon>Bacteroidota</taxon>
        <taxon>Chitinophagia</taxon>
        <taxon>Chitinophagales</taxon>
        <taxon>Chitinophagaceae</taxon>
        <taxon>Arachidicoccus</taxon>
    </lineage>
</organism>
<dbReference type="InterPro" id="IPR033453">
    <property type="entry name" value="Glyco_hydro_30_TIM-barrel"/>
</dbReference>
<dbReference type="EMBL" id="CP042434">
    <property type="protein sequence ID" value="QEC74288.1"/>
    <property type="molecule type" value="Genomic_DNA"/>
</dbReference>
<keyword evidence="3 4" id="KW-0378">Hydrolase</keyword>
<feature type="compositionally biased region" description="Polar residues" evidence="5">
    <location>
        <begin position="8"/>
        <end position="22"/>
    </location>
</feature>
<name>A0A5B8VVS2_9BACT</name>
<dbReference type="KEGG" id="agi:FSB73_13445"/>
<evidence type="ECO:0000256" key="2">
    <source>
        <dbReference type="ARBA" id="ARBA00022729"/>
    </source>
</evidence>
<evidence type="ECO:0000313" key="8">
    <source>
        <dbReference type="EMBL" id="QEC74288.1"/>
    </source>
</evidence>
<dbReference type="GO" id="GO:0016020">
    <property type="term" value="C:membrane"/>
    <property type="evidence" value="ECO:0007669"/>
    <property type="project" value="GOC"/>
</dbReference>
<dbReference type="PANTHER" id="PTHR11069:SF23">
    <property type="entry name" value="LYSOSOMAL ACID GLUCOSYLCERAMIDASE"/>
    <property type="match status" value="1"/>
</dbReference>